<dbReference type="Gene3D" id="3.30.70.1820">
    <property type="entry name" value="L1 transposable element, RRM domain"/>
    <property type="match status" value="1"/>
</dbReference>
<accession>A0AAV7RTX3</accession>
<reference evidence="2" key="1">
    <citation type="journal article" date="2022" name="bioRxiv">
        <title>Sequencing and chromosome-scale assembly of the giantPleurodeles waltlgenome.</title>
        <authorList>
            <person name="Brown T."/>
            <person name="Elewa A."/>
            <person name="Iarovenko S."/>
            <person name="Subramanian E."/>
            <person name="Araus A.J."/>
            <person name="Petzold A."/>
            <person name="Susuki M."/>
            <person name="Suzuki K.-i.T."/>
            <person name="Hayashi T."/>
            <person name="Toyoda A."/>
            <person name="Oliveira C."/>
            <person name="Osipova E."/>
            <person name="Leigh N.D."/>
            <person name="Simon A."/>
            <person name="Yun M.H."/>
        </authorList>
    </citation>
    <scope>NUCLEOTIDE SEQUENCE</scope>
    <source>
        <strain evidence="2">20211129_DDA</strain>
        <tissue evidence="2">Liver</tissue>
    </source>
</reference>
<sequence>MDLCLPARGGSAQPSDLLVKEPRDSLESFSGVSSENPISVELAGSQRVFPEEINTLTSQPGSFESLLYSLTKEVRQGFLVSQANQKGIQEVCECLANKIDLLTQRTQALEIQVDQLKELSVKSSREIDELKGKNKQGFERLESLENNARSNNIKLMNILEGKEGEDIKAFVIDLIRSGAWEGVEAVLSSDIQRVHRDPFRKAANRTKPRRFLINFFTYTV</sequence>
<organism evidence="2 3">
    <name type="scientific">Pleurodeles waltl</name>
    <name type="common">Iberian ribbed newt</name>
    <dbReference type="NCBI Taxonomy" id="8319"/>
    <lineage>
        <taxon>Eukaryota</taxon>
        <taxon>Metazoa</taxon>
        <taxon>Chordata</taxon>
        <taxon>Craniata</taxon>
        <taxon>Vertebrata</taxon>
        <taxon>Euteleostomi</taxon>
        <taxon>Amphibia</taxon>
        <taxon>Batrachia</taxon>
        <taxon>Caudata</taxon>
        <taxon>Salamandroidea</taxon>
        <taxon>Salamandridae</taxon>
        <taxon>Pleurodelinae</taxon>
        <taxon>Pleurodeles</taxon>
    </lineage>
</organism>
<evidence type="ECO:0000313" key="3">
    <source>
        <dbReference type="Proteomes" id="UP001066276"/>
    </source>
</evidence>
<keyword evidence="3" id="KW-1185">Reference proteome</keyword>
<dbReference type="Proteomes" id="UP001066276">
    <property type="component" value="Chromosome 5"/>
</dbReference>
<feature type="coiled-coil region" evidence="1">
    <location>
        <begin position="92"/>
        <end position="147"/>
    </location>
</feature>
<protein>
    <submittedName>
        <fullName evidence="2">Uncharacterized protein</fullName>
    </submittedName>
</protein>
<name>A0AAV7RTX3_PLEWA</name>
<dbReference type="InterPro" id="IPR004244">
    <property type="entry name" value="Transposase_22"/>
</dbReference>
<dbReference type="AlphaFoldDB" id="A0AAV7RTX3"/>
<gene>
    <name evidence="2" type="ORF">NDU88_008955</name>
</gene>
<keyword evidence="1" id="KW-0175">Coiled coil</keyword>
<proteinExistence type="predicted"/>
<dbReference type="EMBL" id="JANPWB010000009">
    <property type="protein sequence ID" value="KAJ1156231.1"/>
    <property type="molecule type" value="Genomic_DNA"/>
</dbReference>
<evidence type="ECO:0000256" key="1">
    <source>
        <dbReference type="SAM" id="Coils"/>
    </source>
</evidence>
<evidence type="ECO:0000313" key="2">
    <source>
        <dbReference type="EMBL" id="KAJ1156231.1"/>
    </source>
</evidence>
<comment type="caution">
    <text evidence="2">The sequence shown here is derived from an EMBL/GenBank/DDBJ whole genome shotgun (WGS) entry which is preliminary data.</text>
</comment>
<dbReference type="PANTHER" id="PTHR11505">
    <property type="entry name" value="L1 TRANSPOSABLE ELEMENT-RELATED"/>
    <property type="match status" value="1"/>
</dbReference>